<keyword evidence="3" id="KW-1185">Reference proteome</keyword>
<dbReference type="AlphaFoldDB" id="A0A9D5AX08"/>
<protein>
    <submittedName>
        <fullName evidence="2">Uncharacterized protein</fullName>
    </submittedName>
</protein>
<evidence type="ECO:0000313" key="3">
    <source>
        <dbReference type="Proteomes" id="UP001058974"/>
    </source>
</evidence>
<gene>
    <name evidence="2" type="ORF">KIW84_031069</name>
</gene>
<organism evidence="2 3">
    <name type="scientific">Pisum sativum</name>
    <name type="common">Garden pea</name>
    <name type="synonym">Lathyrus oleraceus</name>
    <dbReference type="NCBI Taxonomy" id="3888"/>
    <lineage>
        <taxon>Eukaryota</taxon>
        <taxon>Viridiplantae</taxon>
        <taxon>Streptophyta</taxon>
        <taxon>Embryophyta</taxon>
        <taxon>Tracheophyta</taxon>
        <taxon>Spermatophyta</taxon>
        <taxon>Magnoliopsida</taxon>
        <taxon>eudicotyledons</taxon>
        <taxon>Gunneridae</taxon>
        <taxon>Pentapetalae</taxon>
        <taxon>rosids</taxon>
        <taxon>fabids</taxon>
        <taxon>Fabales</taxon>
        <taxon>Fabaceae</taxon>
        <taxon>Papilionoideae</taxon>
        <taxon>50 kb inversion clade</taxon>
        <taxon>NPAAA clade</taxon>
        <taxon>Hologalegina</taxon>
        <taxon>IRL clade</taxon>
        <taxon>Fabeae</taxon>
        <taxon>Lathyrus</taxon>
    </lineage>
</organism>
<sequence>MLTTIQGTVNCRETRPKSQKQTHFKRARQIYNDTQNVETKAASLSSHVALSENISSLGRGVGVVNLNRNAAAVYLMSGLGPYTPLPPEQCIPVMLLV</sequence>
<dbReference type="EMBL" id="JAMSHJ010000003">
    <property type="protein sequence ID" value="KAI5425123.1"/>
    <property type="molecule type" value="Genomic_DNA"/>
</dbReference>
<name>A0A9D5AX08_PEA</name>
<comment type="caution">
    <text evidence="2">The sequence shown here is derived from an EMBL/GenBank/DDBJ whole genome shotgun (WGS) entry which is preliminary data.</text>
</comment>
<dbReference type="Proteomes" id="UP001058974">
    <property type="component" value="Chromosome 3"/>
</dbReference>
<reference evidence="2 3" key="1">
    <citation type="journal article" date="2022" name="Nat. Genet.">
        <title>Improved pea reference genome and pan-genome highlight genomic features and evolutionary characteristics.</title>
        <authorList>
            <person name="Yang T."/>
            <person name="Liu R."/>
            <person name="Luo Y."/>
            <person name="Hu S."/>
            <person name="Wang D."/>
            <person name="Wang C."/>
            <person name="Pandey M.K."/>
            <person name="Ge S."/>
            <person name="Xu Q."/>
            <person name="Li N."/>
            <person name="Li G."/>
            <person name="Huang Y."/>
            <person name="Saxena R.K."/>
            <person name="Ji Y."/>
            <person name="Li M."/>
            <person name="Yan X."/>
            <person name="He Y."/>
            <person name="Liu Y."/>
            <person name="Wang X."/>
            <person name="Xiang C."/>
            <person name="Varshney R.K."/>
            <person name="Ding H."/>
            <person name="Gao S."/>
            <person name="Zong X."/>
        </authorList>
    </citation>
    <scope>NUCLEOTIDE SEQUENCE [LARGE SCALE GENOMIC DNA]</scope>
    <source>
        <strain evidence="2 3">cv. Zhongwan 6</strain>
    </source>
</reference>
<feature type="region of interest" description="Disordered" evidence="1">
    <location>
        <begin position="1"/>
        <end position="24"/>
    </location>
</feature>
<dbReference type="Gramene" id="Psat03G0106900-T1">
    <property type="protein sequence ID" value="KAI5425123.1"/>
    <property type="gene ID" value="KIW84_031069"/>
</dbReference>
<accession>A0A9D5AX08</accession>
<evidence type="ECO:0000256" key="1">
    <source>
        <dbReference type="SAM" id="MobiDB-lite"/>
    </source>
</evidence>
<evidence type="ECO:0000313" key="2">
    <source>
        <dbReference type="EMBL" id="KAI5425123.1"/>
    </source>
</evidence>
<feature type="compositionally biased region" description="Polar residues" evidence="1">
    <location>
        <begin position="1"/>
        <end position="11"/>
    </location>
</feature>
<proteinExistence type="predicted"/>